<evidence type="ECO:0000259" key="2">
    <source>
        <dbReference type="Pfam" id="PF13441"/>
    </source>
</evidence>
<evidence type="ECO:0000313" key="4">
    <source>
        <dbReference type="Proteomes" id="UP001230156"/>
    </source>
</evidence>
<name>A0ABU0YJV6_9PROT</name>
<comment type="caution">
    <text evidence="3">The sequence shown here is derived from an EMBL/GenBank/DDBJ whole genome shotgun (WGS) entry which is preliminary data.</text>
</comment>
<gene>
    <name evidence="3" type="ORF">Q8A70_09975</name>
</gene>
<keyword evidence="1" id="KW-1133">Transmembrane helix</keyword>
<keyword evidence="1" id="KW-0812">Transmembrane</keyword>
<sequence>MASRVQARSTPFGLAVVAAAGLLLAGCAGMDNTEQRVLSGAAIGAGAGAGLGAVTGGLSIPAGAIIGAGAGAVTGLAVDVLKKR</sequence>
<keyword evidence="4" id="KW-1185">Reference proteome</keyword>
<evidence type="ECO:0000313" key="3">
    <source>
        <dbReference type="EMBL" id="MDQ7247994.1"/>
    </source>
</evidence>
<organism evidence="3 4">
    <name type="scientific">Dongia sedimenti</name>
    <dbReference type="NCBI Taxonomy" id="3064282"/>
    <lineage>
        <taxon>Bacteria</taxon>
        <taxon>Pseudomonadati</taxon>
        <taxon>Pseudomonadota</taxon>
        <taxon>Alphaproteobacteria</taxon>
        <taxon>Rhodospirillales</taxon>
        <taxon>Dongiaceae</taxon>
        <taxon>Dongia</taxon>
    </lineage>
</organism>
<dbReference type="Proteomes" id="UP001230156">
    <property type="component" value="Unassembled WGS sequence"/>
</dbReference>
<dbReference type="RefSeq" id="WP_379955439.1">
    <property type="nucleotide sequence ID" value="NZ_JAUYVI010000003.1"/>
</dbReference>
<accession>A0ABU0YJV6</accession>
<feature type="transmembrane region" description="Helical" evidence="1">
    <location>
        <begin position="12"/>
        <end position="30"/>
    </location>
</feature>
<dbReference type="Pfam" id="PF13441">
    <property type="entry name" value="Gly-zipper_YMGG"/>
    <property type="match status" value="1"/>
</dbReference>
<keyword evidence="1" id="KW-0472">Membrane</keyword>
<evidence type="ECO:0000256" key="1">
    <source>
        <dbReference type="SAM" id="Phobius"/>
    </source>
</evidence>
<feature type="domain" description="YMGG-like Gly-zipper" evidence="2">
    <location>
        <begin position="37"/>
        <end position="78"/>
    </location>
</feature>
<dbReference type="PROSITE" id="PS51257">
    <property type="entry name" value="PROKAR_LIPOPROTEIN"/>
    <property type="match status" value="1"/>
</dbReference>
<reference evidence="4" key="1">
    <citation type="submission" date="2023-08" db="EMBL/GenBank/DDBJ databases">
        <title>Rhodospirillaceae gen. nov., a novel taxon isolated from the Yangtze River Yuezi River estuary sludge.</title>
        <authorList>
            <person name="Ruan L."/>
        </authorList>
    </citation>
    <scope>NUCLEOTIDE SEQUENCE [LARGE SCALE GENOMIC DNA]</scope>
    <source>
        <strain evidence="4">R-7</strain>
    </source>
</reference>
<dbReference type="InterPro" id="IPR027367">
    <property type="entry name" value="Gly-zipper_YMGG"/>
</dbReference>
<feature type="transmembrane region" description="Helical" evidence="1">
    <location>
        <begin position="37"/>
        <end position="54"/>
    </location>
</feature>
<dbReference type="EMBL" id="JAUYVI010000003">
    <property type="protein sequence ID" value="MDQ7247994.1"/>
    <property type="molecule type" value="Genomic_DNA"/>
</dbReference>
<proteinExistence type="predicted"/>
<protein>
    <recommendedName>
        <fullName evidence="2">YMGG-like Gly-zipper domain-containing protein</fullName>
    </recommendedName>
</protein>
<feature type="transmembrane region" description="Helical" evidence="1">
    <location>
        <begin position="60"/>
        <end position="81"/>
    </location>
</feature>